<accession>V2TN89</accession>
<proteinExistence type="predicted"/>
<comment type="caution">
    <text evidence="2">The sequence shown here is derived from an EMBL/GenBank/DDBJ whole genome shotgun (WGS) entry which is preliminary data.</text>
</comment>
<protein>
    <recommendedName>
        <fullName evidence="4">DUF4136 domain-containing protein</fullName>
    </recommendedName>
</protein>
<sequence length="191" mass="20816">MNKKILPCLVLAVAASLTGCMTTFEKPRTFDQLGHFSSYPLNQHSFRVSFKTSPNMSYGTAQEITLVKAAQVTIQSGFSAFKVLNDPSNRNQPPRQTVIYPAPPPMFVGPYGFYRPAPGFGYGPWDDSPEVVNLDPTEVSYTIECYKQPENTPSDAFSAGVILQSLGAKYGVSPNGNVLPPVQTGKYNAQP</sequence>
<organism evidence="2 3">
    <name type="scientific">Acinetobacter nectaris CIP 110549</name>
    <dbReference type="NCBI Taxonomy" id="1392540"/>
    <lineage>
        <taxon>Bacteria</taxon>
        <taxon>Pseudomonadati</taxon>
        <taxon>Pseudomonadota</taxon>
        <taxon>Gammaproteobacteria</taxon>
        <taxon>Moraxellales</taxon>
        <taxon>Moraxellaceae</taxon>
        <taxon>Acinetobacter</taxon>
    </lineage>
</organism>
<dbReference type="AlphaFoldDB" id="V2TN89"/>
<gene>
    <name evidence="2" type="ORF">P256_01616</name>
</gene>
<evidence type="ECO:0000313" key="2">
    <source>
        <dbReference type="EMBL" id="ESK38797.1"/>
    </source>
</evidence>
<dbReference type="HOGENOM" id="CLU_1458319_0_0_6"/>
<dbReference type="NCBIfam" id="NF047637">
    <property type="entry name" value="lipo_CC0125"/>
    <property type="match status" value="1"/>
</dbReference>
<dbReference type="RefSeq" id="WP_023273236.1">
    <property type="nucleotide sequence ID" value="NZ_KI530723.1"/>
</dbReference>
<reference evidence="2 3" key="1">
    <citation type="submission" date="2013-10" db="EMBL/GenBank/DDBJ databases">
        <title>The Genome Sequence of Acinetobacter nectaris CIP 110549.</title>
        <authorList>
            <consortium name="The Broad Institute Genomics Platform"/>
            <consortium name="The Broad Institute Genome Sequencing Center for Infectious Disease"/>
            <person name="Cerqueira G."/>
            <person name="Feldgarden M."/>
            <person name="Courvalin P."/>
            <person name="Grillot-Courvalin C."/>
            <person name="Clermont D."/>
            <person name="Rocha E."/>
            <person name="Yoon E.-J."/>
            <person name="Nemec A."/>
            <person name="Young S.K."/>
            <person name="Zeng Q."/>
            <person name="Gargeya S."/>
            <person name="Fitzgerald M."/>
            <person name="Abouelleil A."/>
            <person name="Alvarado L."/>
            <person name="Berlin A.M."/>
            <person name="Chapman S.B."/>
            <person name="Gainer-Dewar J."/>
            <person name="Goldberg J."/>
            <person name="Gnerre S."/>
            <person name="Griggs A."/>
            <person name="Gujja S."/>
            <person name="Hansen M."/>
            <person name="Howarth C."/>
            <person name="Imamovic A."/>
            <person name="Ireland A."/>
            <person name="Larimer J."/>
            <person name="McCowan C."/>
            <person name="Murphy C."/>
            <person name="Pearson M."/>
            <person name="Poon T.W."/>
            <person name="Priest M."/>
            <person name="Roberts A."/>
            <person name="Saif S."/>
            <person name="Shea T."/>
            <person name="Sykes S."/>
            <person name="Wortman J."/>
            <person name="Nusbaum C."/>
            <person name="Birren B."/>
        </authorList>
    </citation>
    <scope>NUCLEOTIDE SEQUENCE [LARGE SCALE GENOMIC DNA]</scope>
    <source>
        <strain evidence="2 3">CIP 110549</strain>
    </source>
</reference>
<dbReference type="PATRIC" id="fig|1392540.3.peg.1565"/>
<evidence type="ECO:0000256" key="1">
    <source>
        <dbReference type="SAM" id="SignalP"/>
    </source>
</evidence>
<evidence type="ECO:0000313" key="3">
    <source>
        <dbReference type="Proteomes" id="UP000023785"/>
    </source>
</evidence>
<dbReference type="STRING" id="1392540.P256_01616"/>
<dbReference type="Proteomes" id="UP000023785">
    <property type="component" value="Unassembled WGS sequence"/>
</dbReference>
<feature type="signal peptide" evidence="1">
    <location>
        <begin position="1"/>
        <end position="19"/>
    </location>
</feature>
<keyword evidence="1" id="KW-0732">Signal</keyword>
<dbReference type="OrthoDB" id="6712352at2"/>
<evidence type="ECO:0008006" key="4">
    <source>
        <dbReference type="Google" id="ProtNLM"/>
    </source>
</evidence>
<feature type="chain" id="PRO_5004710310" description="DUF4136 domain-containing protein" evidence="1">
    <location>
        <begin position="20"/>
        <end position="191"/>
    </location>
</feature>
<dbReference type="eggNOG" id="ENOG5030QDW">
    <property type="taxonomic scope" value="Bacteria"/>
</dbReference>
<dbReference type="EMBL" id="AYER01000006">
    <property type="protein sequence ID" value="ESK38797.1"/>
    <property type="molecule type" value="Genomic_DNA"/>
</dbReference>
<dbReference type="PROSITE" id="PS51257">
    <property type="entry name" value="PROKAR_LIPOPROTEIN"/>
    <property type="match status" value="1"/>
</dbReference>
<name>V2TN89_9GAMM</name>
<keyword evidence="3" id="KW-1185">Reference proteome</keyword>